<keyword evidence="4 12" id="KW-0479">Metal-binding</keyword>
<comment type="subunit">
    <text evidence="12">Monomer and homodimer.</text>
</comment>
<evidence type="ECO:0000256" key="10">
    <source>
        <dbReference type="ARBA" id="ARBA00023239"/>
    </source>
</evidence>
<comment type="cofactor">
    <cofactor evidence="12">
        <name>[4Fe-4S] cluster</name>
        <dbReference type="ChEBI" id="CHEBI:49883"/>
    </cofactor>
    <text evidence="12">Binds 2 [4Fe-4S] clusters. Binds 1 [4Fe-4S] cluster coordinated with 3 cysteines and an exchangeable S-adenosyl-L-methionine and 1 [4Fe-4S] cluster coordinated with 3 cysteines and the GTP-derived substrate.</text>
</comment>
<dbReference type="Gene3D" id="3.20.20.70">
    <property type="entry name" value="Aldolase class I"/>
    <property type="match status" value="1"/>
</dbReference>
<evidence type="ECO:0000256" key="9">
    <source>
        <dbReference type="ARBA" id="ARBA00023150"/>
    </source>
</evidence>
<dbReference type="GO" id="GO:0005525">
    <property type="term" value="F:GTP binding"/>
    <property type="evidence" value="ECO:0007669"/>
    <property type="project" value="UniProtKB-UniRule"/>
</dbReference>
<dbReference type="PROSITE" id="PS01305">
    <property type="entry name" value="MOAA_NIFB_PQQE"/>
    <property type="match status" value="1"/>
</dbReference>
<keyword evidence="3 12" id="KW-0949">S-adenosyl-L-methionine</keyword>
<dbReference type="CDD" id="cd01335">
    <property type="entry name" value="Radical_SAM"/>
    <property type="match status" value="1"/>
</dbReference>
<evidence type="ECO:0000256" key="8">
    <source>
        <dbReference type="ARBA" id="ARBA00023134"/>
    </source>
</evidence>
<keyword evidence="15" id="KW-1185">Reference proteome</keyword>
<comment type="similarity">
    <text evidence="12">Belongs to the radical SAM superfamily. MoaA family.</text>
</comment>
<evidence type="ECO:0000256" key="2">
    <source>
        <dbReference type="ARBA" id="ARBA00022485"/>
    </source>
</evidence>
<dbReference type="SFLD" id="SFLDS00029">
    <property type="entry name" value="Radical_SAM"/>
    <property type="match status" value="1"/>
</dbReference>
<feature type="binding site" evidence="12">
    <location>
        <position position="30"/>
    </location>
    <ligand>
        <name>S-adenosyl-L-methionine</name>
        <dbReference type="ChEBI" id="CHEBI:59789"/>
    </ligand>
</feature>
<dbReference type="PROSITE" id="PS51918">
    <property type="entry name" value="RADICAL_SAM"/>
    <property type="match status" value="1"/>
</dbReference>
<feature type="binding site" evidence="12">
    <location>
        <position position="24"/>
    </location>
    <ligand>
        <name>[4Fe-4S] cluster</name>
        <dbReference type="ChEBI" id="CHEBI:49883"/>
        <label>1</label>
        <note>4Fe-4S-S-AdoMet</note>
    </ligand>
</feature>
<dbReference type="CDD" id="cd21117">
    <property type="entry name" value="Twitch_MoaA"/>
    <property type="match status" value="1"/>
</dbReference>
<dbReference type="SMART" id="SM00729">
    <property type="entry name" value="Elp3"/>
    <property type="match status" value="1"/>
</dbReference>
<proteinExistence type="inferred from homology"/>
<evidence type="ECO:0000313" key="15">
    <source>
        <dbReference type="Proteomes" id="UP000285567"/>
    </source>
</evidence>
<dbReference type="GO" id="GO:0061798">
    <property type="term" value="F:GTP 3',8'-cyclase activity"/>
    <property type="evidence" value="ECO:0007669"/>
    <property type="project" value="UniProtKB-UniRule"/>
</dbReference>
<dbReference type="GO" id="GO:0046872">
    <property type="term" value="F:metal ion binding"/>
    <property type="evidence" value="ECO:0007669"/>
    <property type="project" value="UniProtKB-KW"/>
</dbReference>
<evidence type="ECO:0000256" key="11">
    <source>
        <dbReference type="ARBA" id="ARBA00048697"/>
    </source>
</evidence>
<dbReference type="EMBL" id="QXUL01000049">
    <property type="protein sequence ID" value="RIN09728.1"/>
    <property type="molecule type" value="Genomic_DNA"/>
</dbReference>
<dbReference type="GO" id="GO:0061799">
    <property type="term" value="F:cyclic pyranopterin monophosphate synthase activity"/>
    <property type="evidence" value="ECO:0007669"/>
    <property type="project" value="TreeGrafter"/>
</dbReference>
<dbReference type="UniPathway" id="UPA00344"/>
<feature type="binding site" evidence="12">
    <location>
        <position position="75"/>
    </location>
    <ligand>
        <name>S-adenosyl-L-methionine</name>
        <dbReference type="ChEBI" id="CHEBI:59789"/>
    </ligand>
</feature>
<dbReference type="InterPro" id="IPR006638">
    <property type="entry name" value="Elp3/MiaA/NifB-like_rSAM"/>
</dbReference>
<dbReference type="Pfam" id="PF04055">
    <property type="entry name" value="Radical_SAM"/>
    <property type="match status" value="1"/>
</dbReference>
<dbReference type="InterPro" id="IPR013785">
    <property type="entry name" value="Aldolase_TIM"/>
</dbReference>
<keyword evidence="6 12" id="KW-0408">Iron</keyword>
<feature type="binding site" evidence="12">
    <location>
        <begin position="266"/>
        <end position="268"/>
    </location>
    <ligand>
        <name>GTP</name>
        <dbReference type="ChEBI" id="CHEBI:37565"/>
    </ligand>
</feature>
<dbReference type="InterPro" id="IPR010505">
    <property type="entry name" value="MoaA_twitch"/>
</dbReference>
<evidence type="ECO:0000256" key="12">
    <source>
        <dbReference type="HAMAP-Rule" id="MF_01225"/>
    </source>
</evidence>
<organism evidence="14 15">
    <name type="scientific">Staphylococcus xylosus</name>
    <dbReference type="NCBI Taxonomy" id="1288"/>
    <lineage>
        <taxon>Bacteria</taxon>
        <taxon>Bacillati</taxon>
        <taxon>Bacillota</taxon>
        <taxon>Bacilli</taxon>
        <taxon>Bacillales</taxon>
        <taxon>Staphylococcaceae</taxon>
        <taxon>Staphylococcus</taxon>
    </lineage>
</organism>
<evidence type="ECO:0000256" key="7">
    <source>
        <dbReference type="ARBA" id="ARBA00023014"/>
    </source>
</evidence>
<feature type="binding site" evidence="12">
    <location>
        <position position="31"/>
    </location>
    <ligand>
        <name>[4Fe-4S] cluster</name>
        <dbReference type="ChEBI" id="CHEBI:49883"/>
        <label>1</label>
        <note>4Fe-4S-S-AdoMet</note>
    </ligand>
</feature>
<dbReference type="GO" id="GO:0006777">
    <property type="term" value="P:Mo-molybdopterin cofactor biosynthetic process"/>
    <property type="evidence" value="ECO:0007669"/>
    <property type="project" value="UniProtKB-UniRule"/>
</dbReference>
<dbReference type="Proteomes" id="UP000285567">
    <property type="component" value="Unassembled WGS sequence"/>
</dbReference>
<comment type="caution">
    <text evidence="14">The sequence shown here is derived from an EMBL/GenBank/DDBJ whole genome shotgun (WGS) entry which is preliminary data.</text>
</comment>
<dbReference type="InterPro" id="IPR050105">
    <property type="entry name" value="MoCo_biosynth_MoaA/MoaC"/>
</dbReference>
<evidence type="ECO:0000259" key="13">
    <source>
        <dbReference type="PROSITE" id="PS51918"/>
    </source>
</evidence>
<evidence type="ECO:0000256" key="4">
    <source>
        <dbReference type="ARBA" id="ARBA00022723"/>
    </source>
</evidence>
<keyword evidence="5 12" id="KW-0547">Nucleotide-binding</keyword>
<comment type="function">
    <text evidence="12">Catalyzes the cyclization of GTP to (8S)-3',8-cyclo-7,8-dihydroguanosine 5'-triphosphate.</text>
</comment>
<evidence type="ECO:0000313" key="14">
    <source>
        <dbReference type="EMBL" id="RIN09728.1"/>
    </source>
</evidence>
<keyword evidence="8 12" id="KW-0342">GTP-binding</keyword>
<dbReference type="RefSeq" id="WP_119604054.1">
    <property type="nucleotide sequence ID" value="NZ_QXUL01000049.1"/>
</dbReference>
<comment type="catalytic activity">
    <reaction evidence="11 12">
        <text>GTP + AH2 + S-adenosyl-L-methionine = (8S)-3',8-cyclo-7,8-dihydroguanosine 5'-triphosphate + 5'-deoxyadenosine + L-methionine + A + H(+)</text>
        <dbReference type="Rhea" id="RHEA:49576"/>
        <dbReference type="ChEBI" id="CHEBI:13193"/>
        <dbReference type="ChEBI" id="CHEBI:15378"/>
        <dbReference type="ChEBI" id="CHEBI:17319"/>
        <dbReference type="ChEBI" id="CHEBI:17499"/>
        <dbReference type="ChEBI" id="CHEBI:37565"/>
        <dbReference type="ChEBI" id="CHEBI:57844"/>
        <dbReference type="ChEBI" id="CHEBI:59789"/>
        <dbReference type="ChEBI" id="CHEBI:131766"/>
        <dbReference type="EC" id="4.1.99.22"/>
    </reaction>
</comment>
<evidence type="ECO:0000256" key="6">
    <source>
        <dbReference type="ARBA" id="ARBA00023004"/>
    </source>
</evidence>
<dbReference type="PANTHER" id="PTHR22960:SF0">
    <property type="entry name" value="MOLYBDENUM COFACTOR BIOSYNTHESIS PROTEIN 1"/>
    <property type="match status" value="1"/>
</dbReference>
<dbReference type="NCBIfam" id="TIGR02666">
    <property type="entry name" value="moaA"/>
    <property type="match status" value="1"/>
</dbReference>
<evidence type="ECO:0000256" key="1">
    <source>
        <dbReference type="ARBA" id="ARBA00012167"/>
    </source>
</evidence>
<feature type="binding site" evidence="12">
    <location>
        <position position="28"/>
    </location>
    <ligand>
        <name>[4Fe-4S] cluster</name>
        <dbReference type="ChEBI" id="CHEBI:49883"/>
        <label>1</label>
        <note>4Fe-4S-S-AdoMet</note>
    </ligand>
</feature>
<dbReference type="GO" id="GO:1904047">
    <property type="term" value="F:S-adenosyl-L-methionine binding"/>
    <property type="evidence" value="ECO:0007669"/>
    <property type="project" value="UniProtKB-UniRule"/>
</dbReference>
<keyword evidence="9 12" id="KW-0501">Molybdenum cofactor biosynthesis</keyword>
<feature type="binding site" evidence="12">
    <location>
        <position position="264"/>
    </location>
    <ligand>
        <name>[4Fe-4S] cluster</name>
        <dbReference type="ChEBI" id="CHEBI:49883"/>
        <label>2</label>
        <note>4Fe-4S-substrate</note>
    </ligand>
</feature>
<dbReference type="EC" id="4.1.99.22" evidence="1 12"/>
<dbReference type="SFLD" id="SFLDG01067">
    <property type="entry name" value="SPASM/twitch_domain_containing"/>
    <property type="match status" value="1"/>
</dbReference>
<dbReference type="OrthoDB" id="9763993at2"/>
<dbReference type="PANTHER" id="PTHR22960">
    <property type="entry name" value="MOLYBDOPTERIN COFACTOR SYNTHESIS PROTEIN A"/>
    <property type="match status" value="1"/>
</dbReference>
<dbReference type="SFLD" id="SFLDF00276">
    <property type="entry name" value="cyclic_pyranopterin_phosphate"/>
    <property type="match status" value="1"/>
</dbReference>
<dbReference type="HAMAP" id="MF_01225_B">
    <property type="entry name" value="MoaA_B"/>
    <property type="match status" value="1"/>
</dbReference>
<dbReference type="InterPro" id="IPR040064">
    <property type="entry name" value="MoaA-like"/>
</dbReference>
<gene>
    <name evidence="12 14" type="primary">moaA</name>
    <name evidence="14" type="ORF">BU097_09725</name>
</gene>
<feature type="domain" description="Radical SAM core" evidence="13">
    <location>
        <begin position="8"/>
        <end position="227"/>
    </location>
</feature>
<comment type="pathway">
    <text evidence="12">Cofactor biosynthesis; molybdopterin biosynthesis.</text>
</comment>
<dbReference type="InterPro" id="IPR000385">
    <property type="entry name" value="MoaA_NifB_PqqE_Fe-S-bd_CS"/>
</dbReference>
<dbReference type="SUPFAM" id="SSF102114">
    <property type="entry name" value="Radical SAM enzymes"/>
    <property type="match status" value="1"/>
</dbReference>
<feature type="binding site" evidence="12">
    <location>
        <position position="261"/>
    </location>
    <ligand>
        <name>[4Fe-4S] cluster</name>
        <dbReference type="ChEBI" id="CHEBI:49883"/>
        <label>2</label>
        <note>4Fe-4S-substrate</note>
    </ligand>
</feature>
<dbReference type="SFLD" id="SFLDG01386">
    <property type="entry name" value="main_SPASM_domain-containing"/>
    <property type="match status" value="1"/>
</dbReference>
<feature type="binding site" evidence="12">
    <location>
        <position position="17"/>
    </location>
    <ligand>
        <name>GTP</name>
        <dbReference type="ChEBI" id="CHEBI:37565"/>
    </ligand>
</feature>
<evidence type="ECO:0000256" key="5">
    <source>
        <dbReference type="ARBA" id="ARBA00022741"/>
    </source>
</evidence>
<reference evidence="14 15" key="1">
    <citation type="journal article" date="2016" name="Front. Microbiol.">
        <title>Comprehensive Phylogenetic Analysis of Bovine Non-aureus Staphylococci Species Based on Whole-Genome Sequencing.</title>
        <authorList>
            <person name="Naushad S."/>
            <person name="Barkema H.W."/>
            <person name="Luby C."/>
            <person name="Condas L.A."/>
            <person name="Nobrega D.B."/>
            <person name="Carson D.A."/>
            <person name="De Buck J."/>
        </authorList>
    </citation>
    <scope>NUCLEOTIDE SEQUENCE [LARGE SCALE GENOMIC DNA]</scope>
    <source>
        <strain evidence="14 15">SNUC 102</strain>
    </source>
</reference>
<keyword evidence="10 12" id="KW-0456">Lyase</keyword>
<sequence>MVEQITDKLGRPIRDLRLSVTDRCNFRCDYCMPKEIFGDDFVFLPKDELLSFDEMVRIAHVYTKLGVKKVRITGGEPLLRRDLDKLIYKLNQIEGIEDIGLTTNGLLLKKHGQKLYDAGLRRINVSLDAIEDEVFQNINNRNIKASTILQQIDYAVSIGFQVKVNVVVQKGVNDNQILPMIQYFKEKEIEIRFIEFMDVGNDNGWDFSKVVTKDEMLEMIEKDFDIEAVKPKYYGEVAKYYKHKGTAAQFGLITSVSQSFCSTCTRARLSSDGKFYGCLFSTVDGFDVKSFMRDGATNAELFEQFKLLWNIRDDRYSDERTAQTVENRKRKKINMNYIGG</sequence>
<keyword evidence="7 12" id="KW-0411">Iron-sulfur</keyword>
<feature type="binding site" evidence="12">
    <location>
        <position position="71"/>
    </location>
    <ligand>
        <name>GTP</name>
        <dbReference type="ChEBI" id="CHEBI:37565"/>
    </ligand>
</feature>
<feature type="binding site" evidence="12">
    <location>
        <position position="197"/>
    </location>
    <ligand>
        <name>S-adenosyl-L-methionine</name>
        <dbReference type="ChEBI" id="CHEBI:59789"/>
    </ligand>
</feature>
<feature type="binding site" evidence="12">
    <location>
        <position position="163"/>
    </location>
    <ligand>
        <name>GTP</name>
        <dbReference type="ChEBI" id="CHEBI:37565"/>
    </ligand>
</feature>
<name>A0A418IM57_STAXY</name>
<protein>
    <recommendedName>
        <fullName evidence="1 12">GTP 3',8-cyclase</fullName>
        <ecNumber evidence="1 12">4.1.99.22</ecNumber>
    </recommendedName>
    <alternativeName>
        <fullName evidence="12">Molybdenum cofactor biosynthesis protein A</fullName>
    </alternativeName>
</protein>
<dbReference type="InterPro" id="IPR007197">
    <property type="entry name" value="rSAM"/>
</dbReference>
<dbReference type="InterPro" id="IPR058240">
    <property type="entry name" value="rSAM_sf"/>
</dbReference>
<dbReference type="GO" id="GO:0051539">
    <property type="term" value="F:4 iron, 4 sulfur cluster binding"/>
    <property type="evidence" value="ECO:0007669"/>
    <property type="project" value="UniProtKB-UniRule"/>
</dbReference>
<dbReference type="SFLD" id="SFLDG01383">
    <property type="entry name" value="cyclic_pyranopterin_phosphate"/>
    <property type="match status" value="1"/>
</dbReference>
<dbReference type="AlphaFoldDB" id="A0A418IM57"/>
<evidence type="ECO:0000256" key="3">
    <source>
        <dbReference type="ARBA" id="ARBA00022691"/>
    </source>
</evidence>
<accession>A0A418IM57</accession>
<feature type="binding site" evidence="12">
    <location>
        <position position="278"/>
    </location>
    <ligand>
        <name>[4Fe-4S] cluster</name>
        <dbReference type="ChEBI" id="CHEBI:49883"/>
        <label>2</label>
        <note>4Fe-4S-substrate</note>
    </ligand>
</feature>
<dbReference type="Pfam" id="PF06463">
    <property type="entry name" value="Mob_synth_C"/>
    <property type="match status" value="1"/>
</dbReference>
<dbReference type="InterPro" id="IPR013483">
    <property type="entry name" value="MoaA"/>
</dbReference>
<feature type="binding site" evidence="12">
    <location>
        <position position="126"/>
    </location>
    <ligand>
        <name>S-adenosyl-L-methionine</name>
        <dbReference type="ChEBI" id="CHEBI:59789"/>
    </ligand>
</feature>
<keyword evidence="2 12" id="KW-0004">4Fe-4S</keyword>
<feature type="binding site" evidence="12">
    <location>
        <position position="102"/>
    </location>
    <ligand>
        <name>GTP</name>
        <dbReference type="ChEBI" id="CHEBI:37565"/>
    </ligand>
</feature>